<protein>
    <recommendedName>
        <fullName evidence="5">FYVE zinc finger domain-containing protein</fullName>
    </recommendedName>
</protein>
<dbReference type="GO" id="GO:0008270">
    <property type="term" value="F:zinc ion binding"/>
    <property type="evidence" value="ECO:0007669"/>
    <property type="project" value="UniProtKB-KW"/>
</dbReference>
<dbReference type="OrthoDB" id="10018316at2759"/>
<evidence type="ECO:0000256" key="3">
    <source>
        <dbReference type="ARBA" id="ARBA00022833"/>
    </source>
</evidence>
<dbReference type="Pfam" id="PF01590">
    <property type="entry name" value="GAF"/>
    <property type="match status" value="1"/>
</dbReference>
<dbReference type="Gene3D" id="3.30.40.10">
    <property type="entry name" value="Zinc/RING finger domain, C3HC4 (zinc finger)"/>
    <property type="match status" value="1"/>
</dbReference>
<keyword evidence="2" id="KW-0863">Zinc-finger</keyword>
<feature type="compositionally biased region" description="Acidic residues" evidence="4">
    <location>
        <begin position="284"/>
        <end position="303"/>
    </location>
</feature>
<dbReference type="AlphaFoldDB" id="A0A1V9ZAD6"/>
<dbReference type="PANTHER" id="PTHR43102:SF2">
    <property type="entry name" value="GAF DOMAIN-CONTAINING PROTEIN"/>
    <property type="match status" value="1"/>
</dbReference>
<reference evidence="6 7" key="1">
    <citation type="journal article" date="2014" name="Genome Biol. Evol.">
        <title>The secreted proteins of Achlya hypogyna and Thraustotheca clavata identify the ancestral oomycete secretome and reveal gene acquisitions by horizontal gene transfer.</title>
        <authorList>
            <person name="Misner I."/>
            <person name="Blouin N."/>
            <person name="Leonard G."/>
            <person name="Richards T.A."/>
            <person name="Lane C.E."/>
        </authorList>
    </citation>
    <scope>NUCLEOTIDE SEQUENCE [LARGE SCALE GENOMIC DNA]</scope>
    <source>
        <strain evidence="6 7">ATCC 48635</strain>
    </source>
</reference>
<sequence>MVRQSPSMYKARAGFLAVGSLVSVDEWVLDRDRSHCSVCVQQFYAFKRRHHCRTVVCSRCSKHRKLRLVELNVDLTERICAVCVTEATHATRDVSLAEPPMRLATLLDCMPLESPPEQSPVAEDNALLATWRLEVARQADTIHPDKDDTLKLLVHLVATSLRCPLVFLGLLHPDGIHVQASLGLDPTAPCIASLCAPVLHHNATLVVGDAVHHPLLAEKGVRYFAGTPIVVEGVALGAVVAMDVEARSSTSLSQRNTLESVARIAGEVLEQRSKELTSEGTDLLLDDDGDFNAQENGDEDEDAAPGTPMVRNEFQKAILVSPRRSTASNQTIELPSTAEPKAHDEAIESMMQLFRILHGCSWEPTTIVVGDKRVLFHTFHERYQHGYIKATRTLTTSGRFSWTSMLPLQQMHVYSNCLATYGGRQEITEHTHVHDVQFQPDCSWTRAKQYPVLTHWRHYPNGAVVYLGMQLREEGVPELCFGWMISSEEVSGDGQSHVVVSVIAPQHREVHEAAMMAGWLDRLEEVNHLADGPRDKRSQSCGASHDVVLSRVNRAHTYDSRPQTEAFFWTLLEQTMSTQRLLSEQQSDLMRTIETNGIRLHDLSEAVDRVESRIDRPWRKI</sequence>
<feature type="region of interest" description="Disordered" evidence="4">
    <location>
        <begin position="276"/>
        <end position="308"/>
    </location>
</feature>
<evidence type="ECO:0000259" key="5">
    <source>
        <dbReference type="SMART" id="SM00064"/>
    </source>
</evidence>
<dbReference type="InterPro" id="IPR011011">
    <property type="entry name" value="Znf_FYVE_PHD"/>
</dbReference>
<gene>
    <name evidence="6" type="ORF">ACHHYP_00831</name>
</gene>
<keyword evidence="3" id="KW-0862">Zinc</keyword>
<dbReference type="InterPro" id="IPR029016">
    <property type="entry name" value="GAF-like_dom_sf"/>
</dbReference>
<dbReference type="PANTHER" id="PTHR43102">
    <property type="entry name" value="SLR1143 PROTEIN"/>
    <property type="match status" value="1"/>
</dbReference>
<name>A0A1V9ZAD6_ACHHY</name>
<dbReference type="Pfam" id="PF01363">
    <property type="entry name" value="FYVE"/>
    <property type="match status" value="1"/>
</dbReference>
<keyword evidence="7" id="KW-1185">Reference proteome</keyword>
<dbReference type="Gene3D" id="3.30.450.40">
    <property type="match status" value="1"/>
</dbReference>
<dbReference type="EMBL" id="JNBR01000347">
    <property type="protein sequence ID" value="OQR94912.1"/>
    <property type="molecule type" value="Genomic_DNA"/>
</dbReference>
<comment type="caution">
    <text evidence="6">The sequence shown here is derived from an EMBL/GenBank/DDBJ whole genome shotgun (WGS) entry which is preliminary data.</text>
</comment>
<dbReference type="InterPro" id="IPR013083">
    <property type="entry name" value="Znf_RING/FYVE/PHD"/>
</dbReference>
<dbReference type="SUPFAM" id="SSF55781">
    <property type="entry name" value="GAF domain-like"/>
    <property type="match status" value="1"/>
</dbReference>
<evidence type="ECO:0000256" key="2">
    <source>
        <dbReference type="ARBA" id="ARBA00022771"/>
    </source>
</evidence>
<evidence type="ECO:0000256" key="1">
    <source>
        <dbReference type="ARBA" id="ARBA00022723"/>
    </source>
</evidence>
<proteinExistence type="predicted"/>
<accession>A0A1V9ZAD6</accession>
<dbReference type="SUPFAM" id="SSF57903">
    <property type="entry name" value="FYVE/PHD zinc finger"/>
    <property type="match status" value="1"/>
</dbReference>
<dbReference type="Proteomes" id="UP000243579">
    <property type="component" value="Unassembled WGS sequence"/>
</dbReference>
<feature type="domain" description="FYVE zinc finger" evidence="5">
    <location>
        <begin position="22"/>
        <end position="89"/>
    </location>
</feature>
<evidence type="ECO:0000313" key="6">
    <source>
        <dbReference type="EMBL" id="OQR94912.1"/>
    </source>
</evidence>
<dbReference type="InterPro" id="IPR003018">
    <property type="entry name" value="GAF"/>
</dbReference>
<dbReference type="InterPro" id="IPR000306">
    <property type="entry name" value="Znf_FYVE"/>
</dbReference>
<keyword evidence="1" id="KW-0479">Metal-binding</keyword>
<organism evidence="6 7">
    <name type="scientific">Achlya hypogyna</name>
    <name type="common">Oomycete</name>
    <name type="synonym">Protoachlya hypogyna</name>
    <dbReference type="NCBI Taxonomy" id="1202772"/>
    <lineage>
        <taxon>Eukaryota</taxon>
        <taxon>Sar</taxon>
        <taxon>Stramenopiles</taxon>
        <taxon>Oomycota</taxon>
        <taxon>Saprolegniomycetes</taxon>
        <taxon>Saprolegniales</taxon>
        <taxon>Achlyaceae</taxon>
        <taxon>Achlya</taxon>
    </lineage>
</organism>
<dbReference type="SMART" id="SM00064">
    <property type="entry name" value="FYVE"/>
    <property type="match status" value="1"/>
</dbReference>
<evidence type="ECO:0000256" key="4">
    <source>
        <dbReference type="SAM" id="MobiDB-lite"/>
    </source>
</evidence>
<evidence type="ECO:0000313" key="7">
    <source>
        <dbReference type="Proteomes" id="UP000243579"/>
    </source>
</evidence>